<dbReference type="Gene3D" id="3.90.226.10">
    <property type="entry name" value="2-enoyl-CoA Hydratase, Chain A, domain 1"/>
    <property type="match status" value="1"/>
</dbReference>
<evidence type="ECO:0000313" key="7">
    <source>
        <dbReference type="EMBL" id="MBB5149061.1"/>
    </source>
</evidence>
<keyword evidence="8" id="KW-1185">Reference proteome</keyword>
<dbReference type="InterPro" id="IPR005151">
    <property type="entry name" value="Tail-specific_protease"/>
</dbReference>
<evidence type="ECO:0000256" key="3">
    <source>
        <dbReference type="ARBA" id="ARBA00022801"/>
    </source>
</evidence>
<sequence>MKKWFPIISMIFLFLAMPFNVQAATTLQEIKEIVKSEYVGEINGNIDQANTINEIMEMLDPYSNYYTPEQYESFIKSVDMKQIGIGVVIQKHENGLLITDVLENGSAYEQGLVVGDIITKVNSISLKGKSVEEGQSLLLGKENTTVKLEILKENGTTVVKQLTRKAFSIPNTTSQILYGNIGYIQLQSFSEDAADLVKKEYEKLTQKGATSFILDLQNNGGGYVESAEELIALFKNAMFAYKVKYQEGNTQYYLYYDRDHYKYLLEPDGTLLVNLPYFVQPIFDSNTKVLVNRYSASASEMTVAALSDYDAAVVYGEKTYGKGTMQGFYQLSDGSYLKLTIGEFFGPKGTVIRDQGIMPHINTNSNPIYQAHFDAIAENLVNYKELKALLDVPTTKTFNITLNRPLGAINEKDVELVELGGNKVDVNILTDGNQLIVTPKKPLNEGGEYMLLIHPTLKDNQNHQLKKGAYLHITVKKEF</sequence>
<dbReference type="PANTHER" id="PTHR32060:SF22">
    <property type="entry name" value="CARBOXYL-TERMINAL-PROCESSING PEPTIDASE 3, CHLOROPLASTIC"/>
    <property type="match status" value="1"/>
</dbReference>
<dbReference type="InterPro" id="IPR001478">
    <property type="entry name" value="PDZ"/>
</dbReference>
<dbReference type="InterPro" id="IPR004447">
    <property type="entry name" value="Peptidase_S41A"/>
</dbReference>
<dbReference type="SUPFAM" id="SSF52096">
    <property type="entry name" value="ClpP/crotonase"/>
    <property type="match status" value="1"/>
</dbReference>
<dbReference type="RefSeq" id="WP_168412341.1">
    <property type="nucleotide sequence ID" value="NZ_JAAXPW010000015.1"/>
</dbReference>
<gene>
    <name evidence="7" type="ORF">HNR36_001448</name>
</gene>
<dbReference type="SUPFAM" id="SSF50156">
    <property type="entry name" value="PDZ domain-like"/>
    <property type="match status" value="1"/>
</dbReference>
<accession>A0A840PWG1</accession>
<dbReference type="PANTHER" id="PTHR32060">
    <property type="entry name" value="TAIL-SPECIFIC PROTEASE"/>
    <property type="match status" value="1"/>
</dbReference>
<dbReference type="InterPro" id="IPR029045">
    <property type="entry name" value="ClpP/crotonase-like_dom_sf"/>
</dbReference>
<dbReference type="Proteomes" id="UP000557217">
    <property type="component" value="Unassembled WGS sequence"/>
</dbReference>
<feature type="signal peptide" evidence="5">
    <location>
        <begin position="1"/>
        <end position="23"/>
    </location>
</feature>
<reference evidence="7 8" key="1">
    <citation type="submission" date="2020-08" db="EMBL/GenBank/DDBJ databases">
        <title>Genomic Encyclopedia of Type Strains, Phase IV (KMG-IV): sequencing the most valuable type-strain genomes for metagenomic binning, comparative biology and taxonomic classification.</title>
        <authorList>
            <person name="Goeker M."/>
        </authorList>
    </citation>
    <scope>NUCLEOTIDE SEQUENCE [LARGE SCALE GENOMIC DNA]</scope>
    <source>
        <strain evidence="7 8">DSM 10633</strain>
    </source>
</reference>
<dbReference type="SMART" id="SM00245">
    <property type="entry name" value="TSPc"/>
    <property type="match status" value="1"/>
</dbReference>
<dbReference type="EC" id="3.4.21.102" evidence="7"/>
<comment type="similarity">
    <text evidence="1">Belongs to the peptidase S41A family.</text>
</comment>
<comment type="caution">
    <text evidence="7">The sequence shown here is derived from an EMBL/GenBank/DDBJ whole genome shotgun (WGS) entry which is preliminary data.</text>
</comment>
<dbReference type="Pfam" id="PF17820">
    <property type="entry name" value="PDZ_6"/>
    <property type="match status" value="1"/>
</dbReference>
<dbReference type="AlphaFoldDB" id="A0A840PWG1"/>
<dbReference type="InterPro" id="IPR036034">
    <property type="entry name" value="PDZ_sf"/>
</dbReference>
<dbReference type="EMBL" id="JACHGZ010000014">
    <property type="protein sequence ID" value="MBB5149061.1"/>
    <property type="molecule type" value="Genomic_DNA"/>
</dbReference>
<name>A0A840PWG1_URETH</name>
<feature type="chain" id="PRO_5032536087" evidence="5">
    <location>
        <begin position="24"/>
        <end position="479"/>
    </location>
</feature>
<feature type="domain" description="PDZ" evidence="6">
    <location>
        <begin position="85"/>
        <end position="138"/>
    </location>
</feature>
<dbReference type="CDD" id="cd06782">
    <property type="entry name" value="cpPDZ_CPP-like"/>
    <property type="match status" value="1"/>
</dbReference>
<dbReference type="InterPro" id="IPR041489">
    <property type="entry name" value="PDZ_6"/>
</dbReference>
<evidence type="ECO:0000259" key="6">
    <source>
        <dbReference type="PROSITE" id="PS50106"/>
    </source>
</evidence>
<evidence type="ECO:0000256" key="5">
    <source>
        <dbReference type="SAM" id="SignalP"/>
    </source>
</evidence>
<dbReference type="PROSITE" id="PS50106">
    <property type="entry name" value="PDZ"/>
    <property type="match status" value="1"/>
</dbReference>
<evidence type="ECO:0000256" key="1">
    <source>
        <dbReference type="ARBA" id="ARBA00009179"/>
    </source>
</evidence>
<dbReference type="CDD" id="cd07560">
    <property type="entry name" value="Peptidase_S41_CPP"/>
    <property type="match status" value="1"/>
</dbReference>
<dbReference type="Gene3D" id="2.30.42.10">
    <property type="match status" value="1"/>
</dbReference>
<keyword evidence="3 7" id="KW-0378">Hydrolase</keyword>
<keyword evidence="2 7" id="KW-0645">Protease</keyword>
<evidence type="ECO:0000256" key="4">
    <source>
        <dbReference type="ARBA" id="ARBA00022825"/>
    </source>
</evidence>
<organism evidence="7 8">
    <name type="scientific">Ureibacillus thermosphaericus</name>
    <dbReference type="NCBI Taxonomy" id="51173"/>
    <lineage>
        <taxon>Bacteria</taxon>
        <taxon>Bacillati</taxon>
        <taxon>Bacillota</taxon>
        <taxon>Bacilli</taxon>
        <taxon>Bacillales</taxon>
        <taxon>Caryophanaceae</taxon>
        <taxon>Ureibacillus</taxon>
    </lineage>
</organism>
<dbReference type="GO" id="GO:0004252">
    <property type="term" value="F:serine-type endopeptidase activity"/>
    <property type="evidence" value="ECO:0007669"/>
    <property type="project" value="UniProtKB-EC"/>
</dbReference>
<protein>
    <submittedName>
        <fullName evidence="7">Carboxyl-terminal processing protease</fullName>
        <ecNumber evidence="7">3.4.21.102</ecNumber>
    </submittedName>
</protein>
<evidence type="ECO:0000313" key="8">
    <source>
        <dbReference type="Proteomes" id="UP000557217"/>
    </source>
</evidence>
<dbReference type="GO" id="GO:0006508">
    <property type="term" value="P:proteolysis"/>
    <property type="evidence" value="ECO:0007669"/>
    <property type="project" value="UniProtKB-KW"/>
</dbReference>
<proteinExistence type="inferred from homology"/>
<keyword evidence="4" id="KW-0720">Serine protease</keyword>
<evidence type="ECO:0000256" key="2">
    <source>
        <dbReference type="ARBA" id="ARBA00022670"/>
    </source>
</evidence>
<keyword evidence="5" id="KW-0732">Signal</keyword>
<dbReference type="Gene3D" id="3.30.750.44">
    <property type="match status" value="1"/>
</dbReference>
<dbReference type="SMART" id="SM00228">
    <property type="entry name" value="PDZ"/>
    <property type="match status" value="1"/>
</dbReference>
<dbReference type="Pfam" id="PF03572">
    <property type="entry name" value="Peptidase_S41"/>
    <property type="match status" value="1"/>
</dbReference>